<comment type="caution">
    <text evidence="2">The sequence shown here is derived from an EMBL/GenBank/DDBJ whole genome shotgun (WGS) entry which is preliminary data.</text>
</comment>
<dbReference type="EMBL" id="JBJQOH010000008">
    <property type="protein sequence ID" value="KAL3675959.1"/>
    <property type="molecule type" value="Genomic_DNA"/>
</dbReference>
<keyword evidence="3" id="KW-1185">Reference proteome</keyword>
<sequence>MGFFAATRPMEVVIKRTGGLVWKNWPMNHTRRANAKKRHIRLAQVESILRACSADPAAGKMQVQQQQQEEQRKEVS</sequence>
<evidence type="ECO:0000313" key="2">
    <source>
        <dbReference type="EMBL" id="KAL3675959.1"/>
    </source>
</evidence>
<accession>A0ABD3GC00</accession>
<proteinExistence type="predicted"/>
<dbReference type="AlphaFoldDB" id="A0ABD3GC00"/>
<gene>
    <name evidence="2" type="ORF">R1sor_025907</name>
</gene>
<protein>
    <submittedName>
        <fullName evidence="2">Uncharacterized protein</fullName>
    </submittedName>
</protein>
<feature type="region of interest" description="Disordered" evidence="1">
    <location>
        <begin position="56"/>
        <end position="76"/>
    </location>
</feature>
<organism evidence="2 3">
    <name type="scientific">Riccia sorocarpa</name>
    <dbReference type="NCBI Taxonomy" id="122646"/>
    <lineage>
        <taxon>Eukaryota</taxon>
        <taxon>Viridiplantae</taxon>
        <taxon>Streptophyta</taxon>
        <taxon>Embryophyta</taxon>
        <taxon>Marchantiophyta</taxon>
        <taxon>Marchantiopsida</taxon>
        <taxon>Marchantiidae</taxon>
        <taxon>Marchantiales</taxon>
        <taxon>Ricciaceae</taxon>
        <taxon>Riccia</taxon>
    </lineage>
</organism>
<dbReference type="PANTHER" id="PTHR37703">
    <property type="entry name" value="RIBOSOMAL PROTEIN L31-RELATED"/>
    <property type="match status" value="1"/>
</dbReference>
<dbReference type="Proteomes" id="UP001633002">
    <property type="component" value="Unassembled WGS sequence"/>
</dbReference>
<dbReference type="PANTHER" id="PTHR37703:SF2">
    <property type="entry name" value="RWP-RK DOMAIN-CONTAINING PROTEIN"/>
    <property type="match status" value="1"/>
</dbReference>
<evidence type="ECO:0000256" key="1">
    <source>
        <dbReference type="SAM" id="MobiDB-lite"/>
    </source>
</evidence>
<reference evidence="2 3" key="1">
    <citation type="submission" date="2024-09" db="EMBL/GenBank/DDBJ databases">
        <title>Chromosome-scale assembly of Riccia sorocarpa.</title>
        <authorList>
            <person name="Paukszto L."/>
        </authorList>
    </citation>
    <scope>NUCLEOTIDE SEQUENCE [LARGE SCALE GENOMIC DNA]</scope>
    <source>
        <strain evidence="2">LP-2024</strain>
        <tissue evidence="2">Aerial parts of the thallus</tissue>
    </source>
</reference>
<name>A0ABD3GC00_9MARC</name>
<evidence type="ECO:0000313" key="3">
    <source>
        <dbReference type="Proteomes" id="UP001633002"/>
    </source>
</evidence>